<dbReference type="RefSeq" id="WP_076510215.1">
    <property type="nucleotide sequence ID" value="NZ_FTNY01000007.1"/>
</dbReference>
<gene>
    <name evidence="1" type="ORF">SAMN05421639_107167</name>
</gene>
<dbReference type="Proteomes" id="UP000186373">
    <property type="component" value="Unassembled WGS sequence"/>
</dbReference>
<dbReference type="OrthoDB" id="9789270at2"/>
<protein>
    <submittedName>
        <fullName evidence="1">Uncharacterized protein</fullName>
    </submittedName>
</protein>
<accession>A0A1N7JU69</accession>
<dbReference type="EMBL" id="FTNY01000007">
    <property type="protein sequence ID" value="SIS52888.1"/>
    <property type="molecule type" value="Genomic_DNA"/>
</dbReference>
<sequence length="106" mass="12420">MTVTLPFEEIRKHRAKLLKAETSFKKSLNDFIDNSSYKESLTEESRSILKSYADAAYIYFNHDKYLENEVESVFAMVNQFQKTLNEYYLDIKKDVLGFQADLDKAS</sequence>
<evidence type="ECO:0000313" key="1">
    <source>
        <dbReference type="EMBL" id="SIS52888.1"/>
    </source>
</evidence>
<organism evidence="1 2">
    <name type="scientific">Chryseobacterium shigense</name>
    <dbReference type="NCBI Taxonomy" id="297244"/>
    <lineage>
        <taxon>Bacteria</taxon>
        <taxon>Pseudomonadati</taxon>
        <taxon>Bacteroidota</taxon>
        <taxon>Flavobacteriia</taxon>
        <taxon>Flavobacteriales</taxon>
        <taxon>Weeksellaceae</taxon>
        <taxon>Chryseobacterium group</taxon>
        <taxon>Chryseobacterium</taxon>
    </lineage>
</organism>
<proteinExistence type="predicted"/>
<name>A0A1N7JU69_9FLAO</name>
<keyword evidence="2" id="KW-1185">Reference proteome</keyword>
<evidence type="ECO:0000313" key="2">
    <source>
        <dbReference type="Proteomes" id="UP000186373"/>
    </source>
</evidence>
<reference evidence="2" key="1">
    <citation type="submission" date="2017-01" db="EMBL/GenBank/DDBJ databases">
        <authorList>
            <person name="Varghese N."/>
            <person name="Submissions S."/>
        </authorList>
    </citation>
    <scope>NUCLEOTIDE SEQUENCE [LARGE SCALE GENOMIC DNA]</scope>
    <source>
        <strain evidence="2">DSM 17126</strain>
    </source>
</reference>
<dbReference type="AlphaFoldDB" id="A0A1N7JU69"/>